<dbReference type="Gene3D" id="3.10.100.10">
    <property type="entry name" value="Mannose-Binding Protein A, subunit A"/>
    <property type="match status" value="2"/>
</dbReference>
<dbReference type="InterPro" id="IPR001304">
    <property type="entry name" value="C-type_lectin-like"/>
</dbReference>
<dbReference type="PROSITE" id="PS50041">
    <property type="entry name" value="C_TYPE_LECTIN_2"/>
    <property type="match status" value="2"/>
</dbReference>
<protein>
    <recommendedName>
        <fullName evidence="1">C-type lectin domain-containing protein</fullName>
    </recommendedName>
</protein>
<organism evidence="2 3">
    <name type="scientific">Strongylus vulgaris</name>
    <name type="common">Blood worm</name>
    <dbReference type="NCBI Taxonomy" id="40348"/>
    <lineage>
        <taxon>Eukaryota</taxon>
        <taxon>Metazoa</taxon>
        <taxon>Ecdysozoa</taxon>
        <taxon>Nematoda</taxon>
        <taxon>Chromadorea</taxon>
        <taxon>Rhabditida</taxon>
        <taxon>Rhabditina</taxon>
        <taxon>Rhabditomorpha</taxon>
        <taxon>Strongyloidea</taxon>
        <taxon>Strongylidae</taxon>
        <taxon>Strongylus</taxon>
    </lineage>
</organism>
<dbReference type="Pfam" id="PF00059">
    <property type="entry name" value="Lectin_C"/>
    <property type="match status" value="2"/>
</dbReference>
<dbReference type="OrthoDB" id="5774534at2759"/>
<dbReference type="Proteomes" id="UP000270094">
    <property type="component" value="Unassembled WGS sequence"/>
</dbReference>
<dbReference type="AlphaFoldDB" id="A0A3P7IEI5"/>
<feature type="domain" description="C-type lectin" evidence="1">
    <location>
        <begin position="101"/>
        <end position="167"/>
    </location>
</feature>
<accession>A0A3P7IEI5</accession>
<dbReference type="CDD" id="cd00037">
    <property type="entry name" value="CLECT"/>
    <property type="match status" value="1"/>
</dbReference>
<sequence length="183" mass="20320">SYVGLNKLSTASWAWSDGSNSNYTNWSSGQPPNNSNCAVLNSADGTWQGVSCNTAYPYVCAFTAYTPAPTCPPCPTPAGCPTFPHLSKAGSEYKKETDLTWIGLKQKDYPTSSEFTWTDGTPFDYKNWGPSQPDDKRGKMHCTQTHSDYLGRIPAKDNNYQHWDVCECTLVMRAYVCKKAAYH</sequence>
<evidence type="ECO:0000259" key="1">
    <source>
        <dbReference type="PROSITE" id="PS50041"/>
    </source>
</evidence>
<feature type="non-terminal residue" evidence="2">
    <location>
        <position position="1"/>
    </location>
</feature>
<dbReference type="PANTHER" id="PTHR22803">
    <property type="entry name" value="MANNOSE, PHOSPHOLIPASE, LECTIN RECEPTOR RELATED"/>
    <property type="match status" value="1"/>
</dbReference>
<evidence type="ECO:0000313" key="3">
    <source>
        <dbReference type="Proteomes" id="UP000270094"/>
    </source>
</evidence>
<proteinExistence type="predicted"/>
<reference evidence="2 3" key="1">
    <citation type="submission" date="2018-11" db="EMBL/GenBank/DDBJ databases">
        <authorList>
            <consortium name="Pathogen Informatics"/>
        </authorList>
    </citation>
    <scope>NUCLEOTIDE SEQUENCE [LARGE SCALE GENOMIC DNA]</scope>
</reference>
<dbReference type="InterPro" id="IPR050111">
    <property type="entry name" value="C-type_lectin/snaclec_domain"/>
</dbReference>
<dbReference type="SUPFAM" id="SSF56436">
    <property type="entry name" value="C-type lectin-like"/>
    <property type="match status" value="2"/>
</dbReference>
<evidence type="ECO:0000313" key="2">
    <source>
        <dbReference type="EMBL" id="VDM71631.1"/>
    </source>
</evidence>
<dbReference type="InterPro" id="IPR016187">
    <property type="entry name" value="CTDL_fold"/>
</dbReference>
<keyword evidence="3" id="KW-1185">Reference proteome</keyword>
<dbReference type="EMBL" id="UYYB01021341">
    <property type="protein sequence ID" value="VDM71631.1"/>
    <property type="molecule type" value="Genomic_DNA"/>
</dbReference>
<gene>
    <name evidence="2" type="ORF">SVUK_LOCUS6629</name>
</gene>
<dbReference type="InterPro" id="IPR016186">
    <property type="entry name" value="C-type_lectin-like/link_sf"/>
</dbReference>
<name>A0A3P7IEI5_STRVU</name>
<feature type="domain" description="C-type lectin" evidence="1">
    <location>
        <begin position="1"/>
        <end position="61"/>
    </location>
</feature>